<accession>A0A2V2NB37</accession>
<feature type="transmembrane region" description="Helical" evidence="1">
    <location>
        <begin position="35"/>
        <end position="57"/>
    </location>
</feature>
<comment type="caution">
    <text evidence="2">The sequence shown here is derived from an EMBL/GenBank/DDBJ whole genome shotgun (WGS) entry which is preliminary data.</text>
</comment>
<evidence type="ECO:0000313" key="3">
    <source>
        <dbReference type="Proteomes" id="UP000245657"/>
    </source>
</evidence>
<keyword evidence="1" id="KW-0472">Membrane</keyword>
<protein>
    <submittedName>
        <fullName evidence="2">Uncharacterized protein</fullName>
    </submittedName>
</protein>
<reference evidence="2 3" key="1">
    <citation type="submission" date="2018-05" db="EMBL/GenBank/DDBJ databases">
        <title>Draft genome of Methanospirillum lacunae Ki8-1.</title>
        <authorList>
            <person name="Dueholm M.S."/>
            <person name="Nielsen P.H."/>
            <person name="Bakmann L.F."/>
            <person name="Otzen D.E."/>
        </authorList>
    </citation>
    <scope>NUCLEOTIDE SEQUENCE [LARGE SCALE GENOMIC DNA]</scope>
    <source>
        <strain evidence="2 3">Ki8-1</strain>
    </source>
</reference>
<evidence type="ECO:0000256" key="1">
    <source>
        <dbReference type="SAM" id="Phobius"/>
    </source>
</evidence>
<dbReference type="RefSeq" id="WP_109968292.1">
    <property type="nucleotide sequence ID" value="NZ_QGMY01000006.1"/>
</dbReference>
<keyword evidence="3" id="KW-1185">Reference proteome</keyword>
<evidence type="ECO:0000313" key="2">
    <source>
        <dbReference type="EMBL" id="PWR72781.1"/>
    </source>
</evidence>
<feature type="transmembrane region" description="Helical" evidence="1">
    <location>
        <begin position="12"/>
        <end position="29"/>
    </location>
</feature>
<dbReference type="OrthoDB" id="148221at2157"/>
<keyword evidence="1" id="KW-1133">Transmembrane helix</keyword>
<organism evidence="2 3">
    <name type="scientific">Methanospirillum lacunae</name>
    <dbReference type="NCBI Taxonomy" id="668570"/>
    <lineage>
        <taxon>Archaea</taxon>
        <taxon>Methanobacteriati</taxon>
        <taxon>Methanobacteriota</taxon>
        <taxon>Stenosarchaea group</taxon>
        <taxon>Methanomicrobia</taxon>
        <taxon>Methanomicrobiales</taxon>
        <taxon>Methanospirillaceae</taxon>
        <taxon>Methanospirillum</taxon>
    </lineage>
</organism>
<proteinExistence type="predicted"/>
<sequence>MKKSYINRDFLSSYILITVAALLLLVVAITDRRDITSASVVISAMILFLCGIFLFTFSKQDSIDDHISSLIPVQNHINFCTIISELGIMGNSWILPPHKTGKECIMQFIPVSTYSGGTLQGDIFVSGEEGTGVLVQPTGQTLRSDLRKNARLVIPDSEEEVLQLIKETGEELLEIAETVNVQKTGEGFSIILDNYLLVDGCRRITTESPACCTLNPCAICSLFGMILTEGLNQAVMVERCRPDKKKNRVEILFTIS</sequence>
<gene>
    <name evidence="2" type="ORF">DK846_07465</name>
</gene>
<dbReference type="AlphaFoldDB" id="A0A2V2NB37"/>
<dbReference type="Proteomes" id="UP000245657">
    <property type="component" value="Unassembled WGS sequence"/>
</dbReference>
<name>A0A2V2NB37_9EURY</name>
<dbReference type="EMBL" id="QGMY01000006">
    <property type="protein sequence ID" value="PWR72781.1"/>
    <property type="molecule type" value="Genomic_DNA"/>
</dbReference>
<keyword evidence="1" id="KW-0812">Transmembrane</keyword>